<accession>A0A3L6RQF4</accession>
<evidence type="ECO:0000313" key="3">
    <source>
        <dbReference type="Proteomes" id="UP000275267"/>
    </source>
</evidence>
<evidence type="ECO:0000313" key="2">
    <source>
        <dbReference type="EMBL" id="RLN07959.1"/>
    </source>
</evidence>
<reference evidence="3" key="1">
    <citation type="journal article" date="2019" name="Nat. Commun.">
        <title>The genome of broomcorn millet.</title>
        <authorList>
            <person name="Zou C."/>
            <person name="Miki D."/>
            <person name="Li D."/>
            <person name="Tang Q."/>
            <person name="Xiao L."/>
            <person name="Rajput S."/>
            <person name="Deng P."/>
            <person name="Jia W."/>
            <person name="Huang R."/>
            <person name="Zhang M."/>
            <person name="Sun Y."/>
            <person name="Hu J."/>
            <person name="Fu X."/>
            <person name="Schnable P.S."/>
            <person name="Li F."/>
            <person name="Zhang H."/>
            <person name="Feng B."/>
            <person name="Zhu X."/>
            <person name="Liu R."/>
            <person name="Schnable J.C."/>
            <person name="Zhu J.-K."/>
            <person name="Zhang H."/>
        </authorList>
    </citation>
    <scope>NUCLEOTIDE SEQUENCE [LARGE SCALE GENOMIC DNA]</scope>
</reference>
<gene>
    <name evidence="2" type="ORF">C2845_PM11G29760</name>
</gene>
<organism evidence="2 3">
    <name type="scientific">Panicum miliaceum</name>
    <name type="common">Proso millet</name>
    <name type="synonym">Broomcorn millet</name>
    <dbReference type="NCBI Taxonomy" id="4540"/>
    <lineage>
        <taxon>Eukaryota</taxon>
        <taxon>Viridiplantae</taxon>
        <taxon>Streptophyta</taxon>
        <taxon>Embryophyta</taxon>
        <taxon>Tracheophyta</taxon>
        <taxon>Spermatophyta</taxon>
        <taxon>Magnoliopsida</taxon>
        <taxon>Liliopsida</taxon>
        <taxon>Poales</taxon>
        <taxon>Poaceae</taxon>
        <taxon>PACMAD clade</taxon>
        <taxon>Panicoideae</taxon>
        <taxon>Panicodae</taxon>
        <taxon>Paniceae</taxon>
        <taxon>Panicinae</taxon>
        <taxon>Panicum</taxon>
        <taxon>Panicum sect. Panicum</taxon>
    </lineage>
</organism>
<name>A0A3L6RQF4_PANMI</name>
<proteinExistence type="predicted"/>
<keyword evidence="3" id="KW-1185">Reference proteome</keyword>
<dbReference type="Proteomes" id="UP000275267">
    <property type="component" value="Unassembled WGS sequence"/>
</dbReference>
<evidence type="ECO:0000256" key="1">
    <source>
        <dbReference type="SAM" id="MobiDB-lite"/>
    </source>
</evidence>
<comment type="caution">
    <text evidence="2">The sequence shown here is derived from an EMBL/GenBank/DDBJ whole genome shotgun (WGS) entry which is preliminary data.</text>
</comment>
<dbReference type="EMBL" id="PQIB02000007">
    <property type="protein sequence ID" value="RLN07959.1"/>
    <property type="molecule type" value="Genomic_DNA"/>
</dbReference>
<sequence>MTATTTSASPPRHENRRIGTGGHPQAITSDDEPGQSAGPKLLKGGADRRRRITCHAMPMHPERNACDAIKGSAWRSGMAMASARSDPRPAGRHHLRSECPSSTARACLSFART</sequence>
<feature type="region of interest" description="Disordered" evidence="1">
    <location>
        <begin position="1"/>
        <end position="48"/>
    </location>
</feature>
<protein>
    <submittedName>
        <fullName evidence="2">Uncharacterized protein</fullName>
    </submittedName>
</protein>
<feature type="region of interest" description="Disordered" evidence="1">
    <location>
        <begin position="77"/>
        <end position="102"/>
    </location>
</feature>
<dbReference type="AlphaFoldDB" id="A0A3L6RQF4"/>